<name>A0A7C5LU28_9PROT</name>
<evidence type="ECO:0000256" key="4">
    <source>
        <dbReference type="HAMAP-Rule" id="MF_01609"/>
    </source>
</evidence>
<dbReference type="Proteomes" id="UP000885830">
    <property type="component" value="Unassembled WGS sequence"/>
</dbReference>
<evidence type="ECO:0000256" key="2">
    <source>
        <dbReference type="ARBA" id="ARBA00022741"/>
    </source>
</evidence>
<dbReference type="HAMAP" id="MF_01609">
    <property type="entry name" value="Glu_cys_ligase_2"/>
    <property type="match status" value="1"/>
</dbReference>
<dbReference type="InterPro" id="IPR014746">
    <property type="entry name" value="Gln_synth/guanido_kin_cat_dom"/>
</dbReference>
<dbReference type="GO" id="GO:0004357">
    <property type="term" value="F:glutamate-cysteine ligase activity"/>
    <property type="evidence" value="ECO:0007669"/>
    <property type="project" value="UniProtKB-EC"/>
</dbReference>
<dbReference type="PANTHER" id="PTHR36510:SF1">
    <property type="entry name" value="GLUTAMATE--CYSTEINE LIGASE 2-RELATED"/>
    <property type="match status" value="1"/>
</dbReference>
<dbReference type="InterPro" id="IPR050141">
    <property type="entry name" value="GCL_type2/YbdK_subfam"/>
</dbReference>
<proteinExistence type="inferred from homology"/>
<protein>
    <recommendedName>
        <fullName evidence="4">Putative glutamate--cysteine ligase 2</fullName>
        <ecNumber evidence="4">6.3.2.2</ecNumber>
    </recommendedName>
    <alternativeName>
        <fullName evidence="4">Gamma-glutamylcysteine synthetase 2</fullName>
        <shortName evidence="4">GCS 2</shortName>
        <shortName evidence="4">Gamma-GCS 2</shortName>
    </alternativeName>
</protein>
<accession>A0A7C5LU28</accession>
<comment type="caution">
    <text evidence="5">The sequence shown here is derived from an EMBL/GenBank/DDBJ whole genome shotgun (WGS) entry which is preliminary data.</text>
</comment>
<keyword evidence="2 4" id="KW-0547">Nucleotide-binding</keyword>
<dbReference type="Gene3D" id="3.30.590.20">
    <property type="match status" value="1"/>
</dbReference>
<dbReference type="EMBL" id="DRMJ01000060">
    <property type="protein sequence ID" value="HHL42230.1"/>
    <property type="molecule type" value="Genomic_DNA"/>
</dbReference>
<dbReference type="InterPro" id="IPR006336">
    <property type="entry name" value="GCS2"/>
</dbReference>
<keyword evidence="3 4" id="KW-0067">ATP-binding</keyword>
<dbReference type="GO" id="GO:0042398">
    <property type="term" value="P:modified amino acid biosynthetic process"/>
    <property type="evidence" value="ECO:0007669"/>
    <property type="project" value="InterPro"/>
</dbReference>
<dbReference type="AlphaFoldDB" id="A0A7C5LU28"/>
<comment type="similarity">
    <text evidence="4">Belongs to the glutamate--cysteine ligase type 2 family. YbdK subfamily.</text>
</comment>
<sequence>MEDIVLTLGVEEEYLLIDPETRAAAANPPDAFFKAAKNELGDSVTHEFLRCQIEIATPVCQNVTEARDHLSHMRRTLAKIATDHDLRLMAASTHPFTPWRTQKPTQQERYVKMDQDLQGAIRRMLICGTHVHVGILDANLRIDIMNQMRYFLPHLLALSTSSPFWEGDKMGMKSYRLSVFDGMPRTGIPETLISIAEYERMVGILTHAGVIEDASKIWWDLRPSVRFPTLESRVTDMCTRLEDTLAIVAIYQCLTRMFIHLRERNIKWRNYPALLISENRWLAQRHGVNAHMIDFGKGKCTPYSELVEEMIGFLLQHAQALGCERELLHARTIVERGSSACRQIQIYDESIAAGKAKQDALIAVVDDLVNGTVNGLD</sequence>
<dbReference type="InterPro" id="IPR011793">
    <property type="entry name" value="YbdK"/>
</dbReference>
<reference evidence="5" key="1">
    <citation type="journal article" date="2020" name="mSystems">
        <title>Genome- and Community-Level Interaction Insights into Carbon Utilization and Element Cycling Functions of Hydrothermarchaeota in Hydrothermal Sediment.</title>
        <authorList>
            <person name="Zhou Z."/>
            <person name="Liu Y."/>
            <person name="Xu W."/>
            <person name="Pan J."/>
            <person name="Luo Z.H."/>
            <person name="Li M."/>
        </authorList>
    </citation>
    <scope>NUCLEOTIDE SEQUENCE [LARGE SCALE GENOMIC DNA]</scope>
    <source>
        <strain evidence="5">HyVt-485</strain>
    </source>
</reference>
<comment type="catalytic activity">
    <reaction evidence="4">
        <text>L-cysteine + L-glutamate + ATP = gamma-L-glutamyl-L-cysteine + ADP + phosphate + H(+)</text>
        <dbReference type="Rhea" id="RHEA:13285"/>
        <dbReference type="ChEBI" id="CHEBI:15378"/>
        <dbReference type="ChEBI" id="CHEBI:29985"/>
        <dbReference type="ChEBI" id="CHEBI:30616"/>
        <dbReference type="ChEBI" id="CHEBI:35235"/>
        <dbReference type="ChEBI" id="CHEBI:43474"/>
        <dbReference type="ChEBI" id="CHEBI:58173"/>
        <dbReference type="ChEBI" id="CHEBI:456216"/>
        <dbReference type="EC" id="6.3.2.2"/>
    </reaction>
</comment>
<dbReference type="EC" id="6.3.2.2" evidence="4"/>
<organism evidence="5">
    <name type="scientific">Hellea balneolensis</name>
    <dbReference type="NCBI Taxonomy" id="287478"/>
    <lineage>
        <taxon>Bacteria</taxon>
        <taxon>Pseudomonadati</taxon>
        <taxon>Pseudomonadota</taxon>
        <taxon>Alphaproteobacteria</taxon>
        <taxon>Maricaulales</taxon>
        <taxon>Robiginitomaculaceae</taxon>
        <taxon>Hellea</taxon>
    </lineage>
</organism>
<dbReference type="PANTHER" id="PTHR36510">
    <property type="entry name" value="GLUTAMATE--CYSTEINE LIGASE 2-RELATED"/>
    <property type="match status" value="1"/>
</dbReference>
<evidence type="ECO:0000256" key="1">
    <source>
        <dbReference type="ARBA" id="ARBA00022598"/>
    </source>
</evidence>
<comment type="function">
    <text evidence="4">ATP-dependent carboxylate-amine ligase which exhibits weak glutamate--cysteine ligase activity.</text>
</comment>
<evidence type="ECO:0000313" key="5">
    <source>
        <dbReference type="EMBL" id="HHL42230.1"/>
    </source>
</evidence>
<dbReference type="SUPFAM" id="SSF55931">
    <property type="entry name" value="Glutamine synthetase/guanido kinase"/>
    <property type="match status" value="1"/>
</dbReference>
<gene>
    <name evidence="5" type="ORF">ENJ42_01305</name>
</gene>
<dbReference type="NCBIfam" id="NF010039">
    <property type="entry name" value="PRK13515.1"/>
    <property type="match status" value="1"/>
</dbReference>
<dbReference type="Pfam" id="PF04107">
    <property type="entry name" value="GCS2"/>
    <property type="match status" value="1"/>
</dbReference>
<keyword evidence="1 4" id="KW-0436">Ligase</keyword>
<evidence type="ECO:0000256" key="3">
    <source>
        <dbReference type="ARBA" id="ARBA00022840"/>
    </source>
</evidence>
<dbReference type="GO" id="GO:0005524">
    <property type="term" value="F:ATP binding"/>
    <property type="evidence" value="ECO:0007669"/>
    <property type="project" value="UniProtKB-KW"/>
</dbReference>
<dbReference type="NCBIfam" id="TIGR02050">
    <property type="entry name" value="gshA_cyan_rel"/>
    <property type="match status" value="1"/>
</dbReference>